<dbReference type="Pfam" id="PF13920">
    <property type="entry name" value="zf-C3HC4_3"/>
    <property type="match status" value="1"/>
</dbReference>
<dbReference type="STRING" id="944018.H8ZED9"/>
<evidence type="ECO:0000256" key="2">
    <source>
        <dbReference type="SAM" id="MobiDB-lite"/>
    </source>
</evidence>
<reference evidence="4" key="1">
    <citation type="submission" date="2011-03" db="EMBL/GenBank/DDBJ databases">
        <title>The Genome Sequence of Nematocida sp1 strain ERTm2.</title>
        <authorList>
            <consortium name="The Broad Institute Genome Sequencing Platform"/>
            <consortium name="The Broad Institute Genome Sequencing Center for Infectious Disease"/>
            <person name="Cuomo C."/>
            <person name="Troemel E."/>
            <person name="Young S.K."/>
            <person name="Zeng Q."/>
            <person name="Gargeya S."/>
            <person name="Fitzgerald M."/>
            <person name="Haas B."/>
            <person name="Abouelleil A."/>
            <person name="Alvarado L."/>
            <person name="Arachchi H.M."/>
            <person name="Berlin A."/>
            <person name="Brown A."/>
            <person name="Chapman S.B."/>
            <person name="Chen Z."/>
            <person name="Dunbar C."/>
            <person name="Freedman E."/>
            <person name="Gearin G."/>
            <person name="Gellesch M."/>
            <person name="Goldberg J."/>
            <person name="Griggs A."/>
            <person name="Gujja S."/>
            <person name="Heilman E.R."/>
            <person name="Heiman D."/>
            <person name="Howarth C."/>
            <person name="Larson L."/>
            <person name="Lui A."/>
            <person name="MacDonald P.J.P."/>
            <person name="Mehta T."/>
            <person name="Montmayeur A."/>
            <person name="Murphy C."/>
            <person name="Neiman D."/>
            <person name="Pearson M."/>
            <person name="Priest M."/>
            <person name="Roberts A."/>
            <person name="Saif S."/>
            <person name="Shea T."/>
            <person name="Shenoy N."/>
            <person name="Sisk P."/>
            <person name="Stolte C."/>
            <person name="Sykes S."/>
            <person name="White J."/>
            <person name="Yandava C."/>
            <person name="Wortman J."/>
            <person name="Nusbaum C."/>
            <person name="Birren B."/>
        </authorList>
    </citation>
    <scope>NUCLEOTIDE SEQUENCE</scope>
    <source>
        <strain evidence="4">ERTm2</strain>
    </source>
</reference>
<dbReference type="InterPro" id="IPR044288">
    <property type="entry name" value="ZNF598/HEL2"/>
</dbReference>
<feature type="compositionally biased region" description="Basic and acidic residues" evidence="2">
    <location>
        <begin position="261"/>
        <end position="277"/>
    </location>
</feature>
<keyword evidence="1" id="KW-0863">Zinc-finger</keyword>
<keyword evidence="1" id="KW-0862">Zinc</keyword>
<dbReference type="PANTHER" id="PTHR22938">
    <property type="entry name" value="ZINC FINGER PROTEIN 598"/>
    <property type="match status" value="1"/>
</dbReference>
<dbReference type="Pfam" id="PF23230">
    <property type="entry name" value="zf-C2H2_13"/>
    <property type="match status" value="1"/>
</dbReference>
<feature type="region of interest" description="Disordered" evidence="2">
    <location>
        <begin position="251"/>
        <end position="299"/>
    </location>
</feature>
<dbReference type="InterPro" id="IPR013083">
    <property type="entry name" value="Znf_RING/FYVE/PHD"/>
</dbReference>
<dbReference type="GO" id="GO:0072344">
    <property type="term" value="P:rescue of stalled ribosome"/>
    <property type="evidence" value="ECO:0007669"/>
    <property type="project" value="InterPro"/>
</dbReference>
<dbReference type="GO" id="GO:0016567">
    <property type="term" value="P:protein ubiquitination"/>
    <property type="evidence" value="ECO:0007669"/>
    <property type="project" value="TreeGrafter"/>
</dbReference>
<feature type="compositionally biased region" description="Basic and acidic residues" evidence="2">
    <location>
        <begin position="492"/>
        <end position="504"/>
    </location>
</feature>
<dbReference type="GO" id="GO:0043022">
    <property type="term" value="F:ribosome binding"/>
    <property type="evidence" value="ECO:0007669"/>
    <property type="project" value="TreeGrafter"/>
</dbReference>
<proteinExistence type="predicted"/>
<accession>H8ZED9</accession>
<dbReference type="InterPro" id="IPR056437">
    <property type="entry name" value="Znf-C2H2_ZNF598/HEL2"/>
</dbReference>
<dbReference type="SUPFAM" id="SSF57850">
    <property type="entry name" value="RING/U-box"/>
    <property type="match status" value="1"/>
</dbReference>
<evidence type="ECO:0000313" key="4">
    <source>
        <dbReference type="EMBL" id="EHY64904.1"/>
    </source>
</evidence>
<dbReference type="AlphaFoldDB" id="H8ZED9"/>
<evidence type="ECO:0000259" key="3">
    <source>
        <dbReference type="PROSITE" id="PS50089"/>
    </source>
</evidence>
<feature type="region of interest" description="Disordered" evidence="2">
    <location>
        <begin position="492"/>
        <end position="515"/>
    </location>
</feature>
<dbReference type="PANTHER" id="PTHR22938:SF0">
    <property type="entry name" value="E3 UBIQUITIN-PROTEIN LIGASE ZNF598"/>
    <property type="match status" value="1"/>
</dbReference>
<keyword evidence="1" id="KW-0479">Metal-binding</keyword>
<gene>
    <name evidence="4" type="ORF">NERG_01960</name>
</gene>
<dbReference type="Proteomes" id="UP000005622">
    <property type="component" value="Unassembled WGS sequence"/>
</dbReference>
<dbReference type="PROSITE" id="PS00028">
    <property type="entry name" value="ZINC_FINGER_C2H2_1"/>
    <property type="match status" value="2"/>
</dbReference>
<feature type="domain" description="RING-type" evidence="3">
    <location>
        <begin position="5"/>
        <end position="44"/>
    </location>
</feature>
<dbReference type="SMART" id="SM00355">
    <property type="entry name" value="ZnF_C2H2"/>
    <property type="match status" value="4"/>
</dbReference>
<feature type="compositionally biased region" description="Basic and acidic residues" evidence="2">
    <location>
        <begin position="406"/>
        <end position="423"/>
    </location>
</feature>
<dbReference type="EMBL" id="JH604637">
    <property type="protein sequence ID" value="EHY64904.1"/>
    <property type="molecule type" value="Genomic_DNA"/>
</dbReference>
<dbReference type="GO" id="GO:0061630">
    <property type="term" value="F:ubiquitin protein ligase activity"/>
    <property type="evidence" value="ECO:0007669"/>
    <property type="project" value="InterPro"/>
</dbReference>
<name>H8ZED9_NEMA1</name>
<dbReference type="Gene3D" id="3.30.40.10">
    <property type="entry name" value="Zinc/RING finger domain, C3HC4 (zinc finger)"/>
    <property type="match status" value="1"/>
</dbReference>
<dbReference type="GO" id="GO:0008270">
    <property type="term" value="F:zinc ion binding"/>
    <property type="evidence" value="ECO:0007669"/>
    <property type="project" value="UniProtKB-KW"/>
</dbReference>
<dbReference type="PROSITE" id="PS50089">
    <property type="entry name" value="ZF_RING_2"/>
    <property type="match status" value="1"/>
</dbReference>
<dbReference type="InterPro" id="IPR013087">
    <property type="entry name" value="Znf_C2H2_type"/>
</dbReference>
<feature type="compositionally biased region" description="Basic residues" evidence="2">
    <location>
        <begin position="505"/>
        <end position="515"/>
    </location>
</feature>
<organism evidence="4">
    <name type="scientific">Nematocida ausubeli (strain ATCC PRA-371 / ERTm2)</name>
    <name type="common">Nematode killer fungus</name>
    <dbReference type="NCBI Taxonomy" id="1913371"/>
    <lineage>
        <taxon>Eukaryota</taxon>
        <taxon>Fungi</taxon>
        <taxon>Fungi incertae sedis</taxon>
        <taxon>Microsporidia</taxon>
        <taxon>Nematocida</taxon>
    </lineage>
</organism>
<evidence type="ECO:0000256" key="1">
    <source>
        <dbReference type="PROSITE-ProRule" id="PRU00175"/>
    </source>
</evidence>
<dbReference type="InterPro" id="IPR001841">
    <property type="entry name" value="Znf_RING"/>
</dbReference>
<protein>
    <recommendedName>
        <fullName evidence="3">RING-type domain-containing protein</fullName>
    </recommendedName>
</protein>
<sequence>MKEECIICYDSYTTGIVTECGHRCCLKCGLRYKFISNKSGCLICLKEVPNEELLFRLVKSPRAGFVKTEDSYVWAGSIVCEPEEIEEIEKLLTRSCKLCKTEFYDSSTLINHYATKHKRYLCELCVEYRCEFPFEYVVYSMGELTAHRTEKTIGNGHPSCGFCRERFYTPDILAKHCRKAHEVCYLCERLGKKNEYYKNYKELESHFKKAHYTCDEQMCLDARCYAFIDEIELAAHKVSTHPVKREKIKIPILASTAPRKNSGEAREAQRKEKKDSAPRNTEGNAGIDENTASTPAIPKHLNREELLRQRNMKEKYTNMINRTYKPAKEVASLTESYDRMDISLDVFVAKLQEVLGNSQAIEFVDRISPYLMMDRTKDIKDNFPKIKRSIEFAPVRSLSVANSQADPKKDCAEKKAEGEDSLLKKEEPKSLEKVYMQAAKPQKVEKKASGAGTKIAWSPGMSLSAWNSKTGTAMIKPTQISKIEIKLPSAIKKDTSEKESSEKKTVRKHRVFEIQ</sequence>
<dbReference type="HOGENOM" id="CLU_527946_0_0_1"/>
<feature type="region of interest" description="Disordered" evidence="2">
    <location>
        <begin position="403"/>
        <end position="423"/>
    </location>
</feature>